<protein>
    <submittedName>
        <fullName evidence="7">Facilitated trehalose transporter Tret1-2</fullName>
    </submittedName>
</protein>
<keyword evidence="3 5" id="KW-1133">Transmembrane helix</keyword>
<feature type="transmembrane region" description="Helical" evidence="5">
    <location>
        <begin position="33"/>
        <end position="57"/>
    </location>
</feature>
<feature type="transmembrane region" description="Helical" evidence="5">
    <location>
        <begin position="249"/>
        <end position="270"/>
    </location>
</feature>
<evidence type="ECO:0000313" key="7">
    <source>
        <dbReference type="EMBL" id="JAQ03389.1"/>
    </source>
</evidence>
<comment type="subcellular location">
    <subcellularLocation>
        <location evidence="1">Membrane</location>
        <topology evidence="1">Multi-pass membrane protein</topology>
    </subcellularLocation>
</comment>
<keyword evidence="2 5" id="KW-0812">Transmembrane</keyword>
<proteinExistence type="predicted"/>
<dbReference type="InterPro" id="IPR050549">
    <property type="entry name" value="MFS_Trehalose_Transporter"/>
</dbReference>
<evidence type="ECO:0000256" key="1">
    <source>
        <dbReference type="ARBA" id="ARBA00004141"/>
    </source>
</evidence>
<dbReference type="Gene3D" id="1.20.1250.20">
    <property type="entry name" value="MFS general substrate transporter like domains"/>
    <property type="match status" value="1"/>
</dbReference>
<dbReference type="InterPro" id="IPR005828">
    <property type="entry name" value="MFS_sugar_transport-like"/>
</dbReference>
<accession>A0A146L6G9</accession>
<evidence type="ECO:0000256" key="3">
    <source>
        <dbReference type="ARBA" id="ARBA00022989"/>
    </source>
</evidence>
<dbReference type="PANTHER" id="PTHR48021">
    <property type="match status" value="1"/>
</dbReference>
<feature type="transmembrane region" description="Helical" evidence="5">
    <location>
        <begin position="112"/>
        <end position="133"/>
    </location>
</feature>
<keyword evidence="4 5" id="KW-0472">Membrane</keyword>
<dbReference type="InterPro" id="IPR020846">
    <property type="entry name" value="MFS_dom"/>
</dbReference>
<evidence type="ECO:0000256" key="5">
    <source>
        <dbReference type="SAM" id="Phobius"/>
    </source>
</evidence>
<dbReference type="GO" id="GO:0016020">
    <property type="term" value="C:membrane"/>
    <property type="evidence" value="ECO:0007669"/>
    <property type="project" value="UniProtKB-SubCell"/>
</dbReference>
<dbReference type="Pfam" id="PF00083">
    <property type="entry name" value="Sugar_tr"/>
    <property type="match status" value="1"/>
</dbReference>
<sequence>RGILMAACTMQINVGILVGYTLGKYLSFKWFNFVYAVVPAVYAGLVLLIPETPYFLLEKSKEDEARKSLLWLRGGDVHLAEEELDIIKNRGSNGTEEKLTFLQVLKSRGTKIALIISVMAYGFQTVSGIYAVVNFAGLIFEEAGSPLGSDDSAILISVLNLVASFVNLFLIDTLGRKPLLYISFVGGAVSLSILTVFLYILQNGGMDISHVGWIPIGSLGTFIFCYGLGLASVPGLLMNEMTPTNVKPIMGTVAGVSDLIFMCTIIQTFPLLDDNIGLWFCFLIPAICNTVGVFFTFFMVRETKGKSLTQIANELNNK</sequence>
<dbReference type="InterPro" id="IPR036259">
    <property type="entry name" value="MFS_trans_sf"/>
</dbReference>
<organism evidence="7">
    <name type="scientific">Lygus hesperus</name>
    <name type="common">Western plant bug</name>
    <dbReference type="NCBI Taxonomy" id="30085"/>
    <lineage>
        <taxon>Eukaryota</taxon>
        <taxon>Metazoa</taxon>
        <taxon>Ecdysozoa</taxon>
        <taxon>Arthropoda</taxon>
        <taxon>Hexapoda</taxon>
        <taxon>Insecta</taxon>
        <taxon>Pterygota</taxon>
        <taxon>Neoptera</taxon>
        <taxon>Paraneoptera</taxon>
        <taxon>Hemiptera</taxon>
        <taxon>Heteroptera</taxon>
        <taxon>Panheteroptera</taxon>
        <taxon>Cimicomorpha</taxon>
        <taxon>Miridae</taxon>
        <taxon>Mirini</taxon>
        <taxon>Lygus</taxon>
    </lineage>
</organism>
<feature type="transmembrane region" description="Helical" evidence="5">
    <location>
        <begin position="153"/>
        <end position="171"/>
    </location>
</feature>
<dbReference type="GO" id="GO:0022857">
    <property type="term" value="F:transmembrane transporter activity"/>
    <property type="evidence" value="ECO:0007669"/>
    <property type="project" value="InterPro"/>
</dbReference>
<name>A0A146L6G9_LYGHE</name>
<feature type="transmembrane region" description="Helical" evidence="5">
    <location>
        <begin position="213"/>
        <end position="237"/>
    </location>
</feature>
<dbReference type="AlphaFoldDB" id="A0A146L6G9"/>
<evidence type="ECO:0000256" key="2">
    <source>
        <dbReference type="ARBA" id="ARBA00022692"/>
    </source>
</evidence>
<feature type="transmembrane region" description="Helical" evidence="5">
    <location>
        <begin position="276"/>
        <end position="300"/>
    </location>
</feature>
<dbReference type="PANTHER" id="PTHR48021:SF1">
    <property type="entry name" value="GH07001P-RELATED"/>
    <property type="match status" value="1"/>
</dbReference>
<feature type="domain" description="Major facilitator superfamily (MFS) profile" evidence="6">
    <location>
        <begin position="1"/>
        <end position="304"/>
    </location>
</feature>
<dbReference type="SUPFAM" id="SSF103473">
    <property type="entry name" value="MFS general substrate transporter"/>
    <property type="match status" value="1"/>
</dbReference>
<reference evidence="7" key="1">
    <citation type="journal article" date="2016" name="Gigascience">
        <title>De novo construction of an expanded transcriptome assembly for the western tarnished plant bug, Lygus hesperus.</title>
        <authorList>
            <person name="Tassone E.E."/>
            <person name="Geib S.M."/>
            <person name="Hall B."/>
            <person name="Fabrick J.A."/>
            <person name="Brent C.S."/>
            <person name="Hull J.J."/>
        </authorList>
    </citation>
    <scope>NUCLEOTIDE SEQUENCE</scope>
</reference>
<dbReference type="EMBL" id="GDHC01015240">
    <property type="protein sequence ID" value="JAQ03389.1"/>
    <property type="molecule type" value="Transcribed_RNA"/>
</dbReference>
<gene>
    <name evidence="7" type="primary">Tret1-2_9</name>
    <name evidence="7" type="ORF">g.73140</name>
</gene>
<dbReference type="PROSITE" id="PS50850">
    <property type="entry name" value="MFS"/>
    <property type="match status" value="1"/>
</dbReference>
<evidence type="ECO:0000256" key="4">
    <source>
        <dbReference type="ARBA" id="ARBA00023136"/>
    </source>
</evidence>
<feature type="non-terminal residue" evidence="7">
    <location>
        <position position="1"/>
    </location>
</feature>
<feature type="transmembrane region" description="Helical" evidence="5">
    <location>
        <begin position="178"/>
        <end position="201"/>
    </location>
</feature>
<evidence type="ECO:0000259" key="6">
    <source>
        <dbReference type="PROSITE" id="PS50850"/>
    </source>
</evidence>